<proteinExistence type="predicted"/>
<feature type="region of interest" description="Disordered" evidence="4">
    <location>
        <begin position="1"/>
        <end position="39"/>
    </location>
</feature>
<dbReference type="SUPFAM" id="SSF102405">
    <property type="entry name" value="MCP/YpsA-like"/>
    <property type="match status" value="1"/>
</dbReference>
<dbReference type="AlphaFoldDB" id="A0A839HI73"/>
<dbReference type="Gene3D" id="3.40.50.450">
    <property type="match status" value="1"/>
</dbReference>
<evidence type="ECO:0000313" key="5">
    <source>
        <dbReference type="EMBL" id="MBB1162267.1"/>
    </source>
</evidence>
<reference evidence="5 6" key="1">
    <citation type="submission" date="2020-08" db="EMBL/GenBank/DDBJ databases">
        <title>Aquariorum lacteus gen. nov., sp. nov., a new member of the family Comamonadaceae, isolated from freshwater aquarium.</title>
        <authorList>
            <person name="Chun S.-J."/>
        </authorList>
    </citation>
    <scope>NUCLEOTIDE SEQUENCE [LARGE SCALE GENOMIC DNA]</scope>
    <source>
        <strain evidence="5 6">SJAQ100</strain>
    </source>
</reference>
<organism evidence="5 6">
    <name type="scientific">Aquariibacter albus</name>
    <dbReference type="NCBI Taxonomy" id="2759899"/>
    <lineage>
        <taxon>Bacteria</taxon>
        <taxon>Pseudomonadati</taxon>
        <taxon>Pseudomonadota</taxon>
        <taxon>Betaproteobacteria</taxon>
        <taxon>Burkholderiales</taxon>
        <taxon>Sphaerotilaceae</taxon>
        <taxon>Aquariibacter</taxon>
    </lineage>
</organism>
<dbReference type="Proteomes" id="UP000586093">
    <property type="component" value="Unassembled WGS sequence"/>
</dbReference>
<dbReference type="GO" id="GO:0005829">
    <property type="term" value="C:cytosol"/>
    <property type="evidence" value="ECO:0007669"/>
    <property type="project" value="TreeGrafter"/>
</dbReference>
<evidence type="ECO:0000256" key="4">
    <source>
        <dbReference type="SAM" id="MobiDB-lite"/>
    </source>
</evidence>
<evidence type="ECO:0000313" key="6">
    <source>
        <dbReference type="Proteomes" id="UP000586093"/>
    </source>
</evidence>
<dbReference type="EMBL" id="JACIVI010000003">
    <property type="protein sequence ID" value="MBB1162267.1"/>
    <property type="molecule type" value="Genomic_DNA"/>
</dbReference>
<evidence type="ECO:0000256" key="2">
    <source>
        <dbReference type="ARBA" id="ARBA00011985"/>
    </source>
</evidence>
<comment type="caution">
    <text evidence="5">The sequence shown here is derived from an EMBL/GenBank/DDBJ whole genome shotgun (WGS) entry which is preliminary data.</text>
</comment>
<dbReference type="RefSeq" id="WP_182664008.1">
    <property type="nucleotide sequence ID" value="NZ_JACIVI010000003.1"/>
</dbReference>
<sequence length="308" mass="33537">MNEARSVSPEPLAGRNFPSAQQEATLTPPPPGRPQPGSSYELAFTDRDFLLREELRPVRMQLELLKPELIQQEHGIEATVVIFGSARIAEPAVARQRLAEAEAALGAAADRAEAEAALQRARQGLAMSAYYEEARRFAALATTASRTLAQPIVVVTGGGPGIMEAGNRGAAEAGGPSIGLSIVLPHEEAPNPYITPALSFRFHYFALRKMHFLMRSIALVCLPGGFGTLDELFEVLTLQQTGKVRRRPILLVGRSFWQRLIDFDWLVETGMISAKDLALFHFVETAEEAWAQIEAHYGLAAAGDPVRA</sequence>
<dbReference type="GO" id="GO:0009691">
    <property type="term" value="P:cytokinin biosynthetic process"/>
    <property type="evidence" value="ECO:0007669"/>
    <property type="project" value="InterPro"/>
</dbReference>
<evidence type="ECO:0000256" key="1">
    <source>
        <dbReference type="ARBA" id="ARBA00000274"/>
    </source>
</evidence>
<accession>A0A839HI73</accession>
<comment type="catalytic activity">
    <reaction evidence="1">
        <text>AMP + H2O = D-ribose 5-phosphate + adenine</text>
        <dbReference type="Rhea" id="RHEA:20129"/>
        <dbReference type="ChEBI" id="CHEBI:15377"/>
        <dbReference type="ChEBI" id="CHEBI:16708"/>
        <dbReference type="ChEBI" id="CHEBI:78346"/>
        <dbReference type="ChEBI" id="CHEBI:456215"/>
        <dbReference type="EC" id="3.2.2.4"/>
    </reaction>
</comment>
<name>A0A839HI73_9BURK</name>
<dbReference type="PANTHER" id="PTHR43393">
    <property type="entry name" value="CYTOKININ RIBOSIDE 5'-MONOPHOSPHATE PHOSPHORIBOHYDROLASE"/>
    <property type="match status" value="1"/>
</dbReference>
<dbReference type="GO" id="GO:0008714">
    <property type="term" value="F:AMP nucleosidase activity"/>
    <property type="evidence" value="ECO:0007669"/>
    <property type="project" value="UniProtKB-EC"/>
</dbReference>
<evidence type="ECO:0000256" key="3">
    <source>
        <dbReference type="ARBA" id="ARBA00031983"/>
    </source>
</evidence>
<gene>
    <name evidence="5" type="ORF">H4F90_09765</name>
</gene>
<dbReference type="EC" id="3.2.2.4" evidence="2"/>
<dbReference type="InterPro" id="IPR005269">
    <property type="entry name" value="LOG"/>
</dbReference>
<dbReference type="Pfam" id="PF03641">
    <property type="entry name" value="Lysine_decarbox"/>
    <property type="match status" value="1"/>
</dbReference>
<dbReference type="InterPro" id="IPR031100">
    <property type="entry name" value="LOG_fam"/>
</dbReference>
<keyword evidence="6" id="KW-1185">Reference proteome</keyword>
<protein>
    <recommendedName>
        <fullName evidence="3">AMP nucleosidase</fullName>
        <ecNumber evidence="2">3.2.2.4</ecNumber>
    </recommendedName>
    <alternativeName>
        <fullName evidence="3">AMP nucleosidase</fullName>
    </alternativeName>
</protein>
<dbReference type="PANTHER" id="PTHR43393:SF3">
    <property type="entry name" value="LYSINE DECARBOXYLASE-LIKE PROTEIN"/>
    <property type="match status" value="1"/>
</dbReference>
<dbReference type="InterPro" id="IPR052341">
    <property type="entry name" value="LOG_family_nucleotidases"/>
</dbReference>
<dbReference type="NCBIfam" id="TIGR00730">
    <property type="entry name" value="Rossman fold protein, TIGR00730 family"/>
    <property type="match status" value="1"/>
</dbReference>